<evidence type="ECO:0000313" key="3">
    <source>
        <dbReference type="Proteomes" id="UP001238805"/>
    </source>
</evidence>
<dbReference type="EMBL" id="CP126970">
    <property type="protein sequence ID" value="WIM70800.1"/>
    <property type="molecule type" value="Genomic_DNA"/>
</dbReference>
<sequence length="195" mass="20224">MRTMRHLRTYATVLALTAATLVGCGSSDDEQAAPVTVTSTADETTTEATTTAETQASTTTDAPEETATETVTETPPGDTPPPGGGNPTRDDLPYEPVGSQVTIDGQPATVCIYGDGWGTNIWAANSNTSCEFVSAVHNTVISGLNATTDNIRDHLPPSISVSSPVTGQTYELGCEQRGDVLVACTGGDDAAVYFY</sequence>
<dbReference type="PROSITE" id="PS51257">
    <property type="entry name" value="PROKAR_LIPOPROTEIN"/>
    <property type="match status" value="1"/>
</dbReference>
<accession>A0ABY8VMB5</accession>
<keyword evidence="3" id="KW-1185">Reference proteome</keyword>
<name>A0ABY8VMB5_9CORY</name>
<organism evidence="2 3">
    <name type="scientific">Corynebacterium suedekumii</name>
    <dbReference type="NCBI Taxonomy" id="3049801"/>
    <lineage>
        <taxon>Bacteria</taxon>
        <taxon>Bacillati</taxon>
        <taxon>Actinomycetota</taxon>
        <taxon>Actinomycetes</taxon>
        <taxon>Mycobacteriales</taxon>
        <taxon>Corynebacteriaceae</taxon>
        <taxon>Corynebacterium</taxon>
    </lineage>
</organism>
<protein>
    <recommendedName>
        <fullName evidence="4">Secreted protein</fullName>
    </recommendedName>
</protein>
<evidence type="ECO:0000313" key="2">
    <source>
        <dbReference type="EMBL" id="WIM70800.1"/>
    </source>
</evidence>
<evidence type="ECO:0008006" key="4">
    <source>
        <dbReference type="Google" id="ProtNLM"/>
    </source>
</evidence>
<dbReference type="RefSeq" id="WP_284875380.1">
    <property type="nucleotide sequence ID" value="NZ_CP126970.1"/>
</dbReference>
<feature type="region of interest" description="Disordered" evidence="1">
    <location>
        <begin position="25"/>
        <end position="100"/>
    </location>
</feature>
<evidence type="ECO:0000256" key="1">
    <source>
        <dbReference type="SAM" id="MobiDB-lite"/>
    </source>
</evidence>
<gene>
    <name evidence="2" type="ORF">QP029_02950</name>
</gene>
<reference evidence="2 3" key="1">
    <citation type="submission" date="2023-05" db="EMBL/GenBank/DDBJ databases">
        <title>Corynebacterium suedekumii sp. nov. and Corynebacterium breve sp. nov. isolated from raw cow's milk.</title>
        <authorList>
            <person name="Baer M.K."/>
            <person name="Mehl L."/>
            <person name="Hellmuth R."/>
            <person name="Marke G."/>
            <person name="Lipski A."/>
        </authorList>
    </citation>
    <scope>NUCLEOTIDE SEQUENCE [LARGE SCALE GENOMIC DNA]</scope>
    <source>
        <strain evidence="2 3">LM112</strain>
    </source>
</reference>
<dbReference type="Proteomes" id="UP001238805">
    <property type="component" value="Chromosome"/>
</dbReference>
<feature type="compositionally biased region" description="Low complexity" evidence="1">
    <location>
        <begin position="35"/>
        <end position="61"/>
    </location>
</feature>
<proteinExistence type="predicted"/>